<feature type="transmembrane region" description="Helical" evidence="1">
    <location>
        <begin position="43"/>
        <end position="64"/>
    </location>
</feature>
<evidence type="ECO:0000313" key="2">
    <source>
        <dbReference type="EMBL" id="EHY64704.1"/>
    </source>
</evidence>
<name>H8ZFF2_NEMA1</name>
<keyword evidence="1" id="KW-0812">Transmembrane</keyword>
<feature type="transmembrane region" description="Helical" evidence="1">
    <location>
        <begin position="199"/>
        <end position="218"/>
    </location>
</feature>
<dbReference type="Proteomes" id="UP000005622">
    <property type="component" value="Unassembled WGS sequence"/>
</dbReference>
<feature type="transmembrane region" description="Helical" evidence="1">
    <location>
        <begin position="85"/>
        <end position="106"/>
    </location>
</feature>
<dbReference type="EMBL" id="JH604639">
    <property type="protein sequence ID" value="EHY64704.1"/>
    <property type="molecule type" value="Genomic_DNA"/>
</dbReference>
<dbReference type="HOGENOM" id="CLU_1138272_0_0_1"/>
<keyword evidence="1" id="KW-0472">Membrane</keyword>
<protein>
    <submittedName>
        <fullName evidence="2">Uncharacterized protein</fullName>
    </submittedName>
</protein>
<accession>H8ZFF2</accession>
<keyword evidence="1" id="KW-1133">Transmembrane helix</keyword>
<dbReference type="AlphaFoldDB" id="H8ZFF2"/>
<reference evidence="2" key="1">
    <citation type="submission" date="2011-03" db="EMBL/GenBank/DDBJ databases">
        <title>The Genome Sequence of Nematocida sp1 strain ERTm2.</title>
        <authorList>
            <consortium name="The Broad Institute Genome Sequencing Platform"/>
            <consortium name="The Broad Institute Genome Sequencing Center for Infectious Disease"/>
            <person name="Cuomo C."/>
            <person name="Troemel E."/>
            <person name="Young S.K."/>
            <person name="Zeng Q."/>
            <person name="Gargeya S."/>
            <person name="Fitzgerald M."/>
            <person name="Haas B."/>
            <person name="Abouelleil A."/>
            <person name="Alvarado L."/>
            <person name="Arachchi H.M."/>
            <person name="Berlin A."/>
            <person name="Brown A."/>
            <person name="Chapman S.B."/>
            <person name="Chen Z."/>
            <person name="Dunbar C."/>
            <person name="Freedman E."/>
            <person name="Gearin G."/>
            <person name="Gellesch M."/>
            <person name="Goldberg J."/>
            <person name="Griggs A."/>
            <person name="Gujja S."/>
            <person name="Heilman E.R."/>
            <person name="Heiman D."/>
            <person name="Howarth C."/>
            <person name="Larson L."/>
            <person name="Lui A."/>
            <person name="MacDonald P.J.P."/>
            <person name="Mehta T."/>
            <person name="Montmayeur A."/>
            <person name="Murphy C."/>
            <person name="Neiman D."/>
            <person name="Pearson M."/>
            <person name="Priest M."/>
            <person name="Roberts A."/>
            <person name="Saif S."/>
            <person name="Shea T."/>
            <person name="Shenoy N."/>
            <person name="Sisk P."/>
            <person name="Stolte C."/>
            <person name="Sykes S."/>
            <person name="White J."/>
            <person name="Yandava C."/>
            <person name="Wortman J."/>
            <person name="Nusbaum C."/>
            <person name="Birren B."/>
        </authorList>
    </citation>
    <scope>NUCLEOTIDE SEQUENCE</scope>
    <source>
        <strain evidence="2">ERTm2</strain>
    </source>
</reference>
<sequence length="244" mass="27351">MPNAISAIVSNSSRNADSRIEEGRYSIRRNSVDTEEMEGTIHLVYILTWMFQINLCIYLNLLAGKLLAREWLFDENDPLSKTLRSLAFMWLFTMIYLIVIPIVQYIASFHLLSDFPRILQAFMPLIIIVFSIIAIGLGISSGVPESGPMTSKCVVCTEYILIVVYCCYAFGILNIAGAISITHYHDDLEYAEERSGKYLPPVICAALIILVGSGAFIYGCHNFSSQLYIDCPIGFDNKTTICED</sequence>
<gene>
    <name evidence="2" type="ORF">NERG_02323</name>
</gene>
<feature type="transmembrane region" description="Helical" evidence="1">
    <location>
        <begin position="159"/>
        <end position="179"/>
    </location>
</feature>
<organism evidence="2">
    <name type="scientific">Nematocida ausubeli (strain ATCC PRA-371 / ERTm2)</name>
    <name type="common">Nematode killer fungus</name>
    <dbReference type="NCBI Taxonomy" id="1913371"/>
    <lineage>
        <taxon>Eukaryota</taxon>
        <taxon>Fungi</taxon>
        <taxon>Fungi incertae sedis</taxon>
        <taxon>Microsporidia</taxon>
        <taxon>Nematocida</taxon>
    </lineage>
</organism>
<feature type="transmembrane region" description="Helical" evidence="1">
    <location>
        <begin position="118"/>
        <end position="139"/>
    </location>
</feature>
<evidence type="ECO:0000256" key="1">
    <source>
        <dbReference type="SAM" id="Phobius"/>
    </source>
</evidence>
<proteinExistence type="predicted"/>